<dbReference type="InterPro" id="IPR010816">
    <property type="entry name" value="Het-C"/>
</dbReference>
<comment type="caution">
    <text evidence="2">The sequence shown here is derived from an EMBL/GenBank/DDBJ whole genome shotgun (WGS) entry which is preliminary data.</text>
</comment>
<reference evidence="2 3" key="1">
    <citation type="submission" date="2021-07" db="EMBL/GenBank/DDBJ databases">
        <title>Clinical implication of Pseudomonas aeruginosa: further insight on the antimicrobial resistance.</title>
        <authorList>
            <person name="Macori G."/>
            <person name="Fanning S."/>
            <person name="Alqahtani A."/>
        </authorList>
    </citation>
    <scope>NUCLEOTIDE SEQUENCE [LARGE SCALE GENOMIC DNA]</scope>
    <source>
        <strain evidence="2 3">CFS3442</strain>
    </source>
</reference>
<feature type="region of interest" description="Disordered" evidence="1">
    <location>
        <begin position="229"/>
        <end position="263"/>
    </location>
</feature>
<feature type="compositionally biased region" description="Polar residues" evidence="1">
    <location>
        <begin position="600"/>
        <end position="611"/>
    </location>
</feature>
<dbReference type="RefSeq" id="WP_304941610.1">
    <property type="nucleotide sequence ID" value="NZ_JAHWBK010000021.1"/>
</dbReference>
<dbReference type="PANTHER" id="PTHR14905:SF7">
    <property type="entry name" value="VON WILLEBRAND FACTOR A DOMAIN-CONTAINING PROTEIN 7"/>
    <property type="match status" value="1"/>
</dbReference>
<feature type="non-terminal residue" evidence="2">
    <location>
        <position position="1"/>
    </location>
</feature>
<dbReference type="Proteomes" id="UP001208054">
    <property type="component" value="Unassembled WGS sequence"/>
</dbReference>
<keyword evidence="3" id="KW-1185">Reference proteome</keyword>
<feature type="region of interest" description="Disordered" evidence="1">
    <location>
        <begin position="594"/>
        <end position="614"/>
    </location>
</feature>
<accession>A0ABT2XLX4</accession>
<dbReference type="EMBL" id="JAHWBK010000021">
    <property type="protein sequence ID" value="MCV0326956.1"/>
    <property type="molecule type" value="Genomic_DNA"/>
</dbReference>
<sequence>TLEGGNITFSCPGEFKVKAGEHPFMGGGSTPASLPPLPAFTIKPDPGRTFESTFAYDQLRSIAEQSTPVEFVMMMAPTFGFDVPARTYMKLQDALKNGSLQAPEHKVMAGAPYPADYDNSKRIIRVNSMAADRAATTIEASRELLAVLLHEFGHHVDNVLRNDLAEKDANGKPTLAADSGKEEGTALAYRLAFFDLEGTHETEYAQYTSPEFNGALKVNYAEVQAALKQQGPVAQETNKSEDGRYEGFSAGDGQNHDKRPSESFGHRSIEAVLQDARFLPIERQAIYFGNWLRDYSQLLDPKIVRPPGLPKDLGKYLSRAALTQIVDVLAGSEFHDLRYQNRAEFGVTPARLGVYKPSEHIDNPKNIKPEPADPKTIDKDFEPWVTPGSALLQIDPKTSMKRYIMRSRDFMSSELNTAISMGKTPDGMRHFGSALHVLEDYFAHSNFCELSLRKLGHSTVLPWTSTANCTHRYPVVTGMFGSTDVIASLAEPIAHKLFGVESWEFKASKPGDRSDGEKIMLVLLSEHSDQRYYKAFQDFLKLRDRIARIPGHEYLERAGWIASAPMRAVLNCYNFVYQQLLLLVGNSVDDAQTMFDSDPNKSGSTDPSHSQLAKDHDVHPLHTLAAQLARQAVLQVGQAMAGRWRGDASRDPVKIAQSYLVHPNDTNWQDATVAAWAKGHAAAIRRASSATELEHLHEEHGKHALENIRRVGRYGSDSWDYITRFYEDLFGEKNQVKTK</sequence>
<gene>
    <name evidence="2" type="ORF">KYJ44_21825</name>
</gene>
<organism evidence="2 3">
    <name type="scientific">Stenotrophomonas riyadhensis</name>
    <dbReference type="NCBI Taxonomy" id="2859893"/>
    <lineage>
        <taxon>Bacteria</taxon>
        <taxon>Pseudomonadati</taxon>
        <taxon>Pseudomonadota</taxon>
        <taxon>Gammaproteobacteria</taxon>
        <taxon>Lysobacterales</taxon>
        <taxon>Lysobacteraceae</taxon>
        <taxon>Stenotrophomonas</taxon>
    </lineage>
</organism>
<dbReference type="PANTHER" id="PTHR14905">
    <property type="entry name" value="NG37"/>
    <property type="match status" value="1"/>
</dbReference>
<evidence type="ECO:0008006" key="4">
    <source>
        <dbReference type="Google" id="ProtNLM"/>
    </source>
</evidence>
<feature type="compositionally biased region" description="Basic and acidic residues" evidence="1">
    <location>
        <begin position="254"/>
        <end position="263"/>
    </location>
</feature>
<proteinExistence type="predicted"/>
<evidence type="ECO:0000313" key="3">
    <source>
        <dbReference type="Proteomes" id="UP001208054"/>
    </source>
</evidence>
<dbReference type="InterPro" id="IPR052577">
    <property type="entry name" value="VWA7"/>
</dbReference>
<dbReference type="Pfam" id="PF07217">
    <property type="entry name" value="Het-C"/>
    <property type="match status" value="1"/>
</dbReference>
<evidence type="ECO:0000313" key="2">
    <source>
        <dbReference type="EMBL" id="MCV0326956.1"/>
    </source>
</evidence>
<evidence type="ECO:0000256" key="1">
    <source>
        <dbReference type="SAM" id="MobiDB-lite"/>
    </source>
</evidence>
<protein>
    <recommendedName>
        <fullName evidence="4">Heterokaryon incompatibility protein Het-C</fullName>
    </recommendedName>
</protein>
<name>A0ABT2XLX4_9GAMM</name>